<feature type="transmembrane region" description="Helical" evidence="1">
    <location>
        <begin position="48"/>
        <end position="67"/>
    </location>
</feature>
<dbReference type="PANTHER" id="PTHR31134:SF1">
    <property type="entry name" value="TRANSMEMBRANE PROTEIN 128"/>
    <property type="match status" value="1"/>
</dbReference>
<feature type="transmembrane region" description="Helical" evidence="1">
    <location>
        <begin position="87"/>
        <end position="111"/>
    </location>
</feature>
<sequence length="187" mass="21108">MSGGSPVAGGFMRQRHSQGYASSGDDIEDDACSRFQPSTTQIPKARSWIEVIENILWIASAAFIIYFGDRNSNLIYLLWRDDRIRRWPLYLGMAGIVLNIGIIFYTSLLGWGFRKSEEKLDVLTPSAAPVVAILGLLSFCLWCFALWPIWSFLTLPLLFSLFMACIVISPYLMPGRLSPQMDTLRTD</sequence>
<keyword evidence="3" id="KW-1185">Reference proteome</keyword>
<evidence type="ECO:0008006" key="4">
    <source>
        <dbReference type="Google" id="ProtNLM"/>
    </source>
</evidence>
<keyword evidence="1" id="KW-1133">Transmembrane helix</keyword>
<proteinExistence type="predicted"/>
<keyword evidence="1" id="KW-0812">Transmembrane</keyword>
<comment type="caution">
    <text evidence="2">The sequence shown here is derived from an EMBL/GenBank/DDBJ whole genome shotgun (WGS) entry which is preliminary data.</text>
</comment>
<organism evidence="2 3">
    <name type="scientific">Protea cynaroides</name>
    <dbReference type="NCBI Taxonomy" id="273540"/>
    <lineage>
        <taxon>Eukaryota</taxon>
        <taxon>Viridiplantae</taxon>
        <taxon>Streptophyta</taxon>
        <taxon>Embryophyta</taxon>
        <taxon>Tracheophyta</taxon>
        <taxon>Spermatophyta</taxon>
        <taxon>Magnoliopsida</taxon>
        <taxon>Proteales</taxon>
        <taxon>Proteaceae</taxon>
        <taxon>Protea</taxon>
    </lineage>
</organism>
<name>A0A9Q0H7J9_9MAGN</name>
<dbReference type="InterPro" id="IPR033579">
    <property type="entry name" value="TMEM128"/>
</dbReference>
<dbReference type="EMBL" id="JAMYWD010000010">
    <property type="protein sequence ID" value="KAJ4959560.1"/>
    <property type="molecule type" value="Genomic_DNA"/>
</dbReference>
<evidence type="ECO:0000313" key="2">
    <source>
        <dbReference type="EMBL" id="KAJ4959560.1"/>
    </source>
</evidence>
<dbReference type="PANTHER" id="PTHR31134">
    <property type="entry name" value="TRANSMEMBRANE PROTEIN 128"/>
    <property type="match status" value="1"/>
</dbReference>
<reference evidence="2" key="1">
    <citation type="journal article" date="2023" name="Plant J.">
        <title>The genome of the king protea, Protea cynaroides.</title>
        <authorList>
            <person name="Chang J."/>
            <person name="Duong T.A."/>
            <person name="Schoeman C."/>
            <person name="Ma X."/>
            <person name="Roodt D."/>
            <person name="Barker N."/>
            <person name="Li Z."/>
            <person name="Van de Peer Y."/>
            <person name="Mizrachi E."/>
        </authorList>
    </citation>
    <scope>NUCLEOTIDE SEQUENCE</scope>
    <source>
        <tissue evidence="2">Young leaves</tissue>
    </source>
</reference>
<dbReference type="OrthoDB" id="58903at2759"/>
<evidence type="ECO:0000256" key="1">
    <source>
        <dbReference type="SAM" id="Phobius"/>
    </source>
</evidence>
<feature type="transmembrane region" description="Helical" evidence="1">
    <location>
        <begin position="123"/>
        <end position="147"/>
    </location>
</feature>
<accession>A0A9Q0H7J9</accession>
<protein>
    <recommendedName>
        <fullName evidence="4">Transmembrane protein 128</fullName>
    </recommendedName>
</protein>
<gene>
    <name evidence="2" type="ORF">NE237_026671</name>
</gene>
<dbReference type="Proteomes" id="UP001141806">
    <property type="component" value="Unassembled WGS sequence"/>
</dbReference>
<evidence type="ECO:0000313" key="3">
    <source>
        <dbReference type="Proteomes" id="UP001141806"/>
    </source>
</evidence>
<dbReference type="Pfam" id="PF20479">
    <property type="entry name" value="TMEM128"/>
    <property type="match status" value="1"/>
</dbReference>
<feature type="transmembrane region" description="Helical" evidence="1">
    <location>
        <begin position="153"/>
        <end position="173"/>
    </location>
</feature>
<keyword evidence="1" id="KW-0472">Membrane</keyword>
<dbReference type="AlphaFoldDB" id="A0A9Q0H7J9"/>